<dbReference type="Gene3D" id="3.30.300.10">
    <property type="match status" value="1"/>
</dbReference>
<dbReference type="EMBL" id="SGXG01000001">
    <property type="protein sequence ID" value="RZS95734.1"/>
    <property type="molecule type" value="Genomic_DNA"/>
</dbReference>
<keyword evidence="3" id="KW-1185">Reference proteome</keyword>
<reference evidence="2 3" key="1">
    <citation type="submission" date="2019-02" db="EMBL/GenBank/DDBJ databases">
        <title>Genomic Encyclopedia of Archaeal and Bacterial Type Strains, Phase II (KMG-II): from individual species to whole genera.</title>
        <authorList>
            <person name="Goeker M."/>
        </authorList>
    </citation>
    <scope>NUCLEOTIDE SEQUENCE [LARGE SCALE GENOMIC DNA]</scope>
    <source>
        <strain evidence="2 3">DSM 21411</strain>
    </source>
</reference>
<dbReference type="Gene3D" id="3.30.300.340">
    <property type="entry name" value="S-adenosylmethionine synthetase, N-terminal domain"/>
    <property type="match status" value="1"/>
</dbReference>
<dbReference type="PANTHER" id="PTHR36697:SF1">
    <property type="entry name" value="S-ADENOSYLMETHIONINE SYNTHASE"/>
    <property type="match status" value="1"/>
</dbReference>
<dbReference type="Pfam" id="PF01941">
    <property type="entry name" value="AdoMet_Synthase"/>
    <property type="match status" value="1"/>
</dbReference>
<dbReference type="Gene3D" id="3.30.300.280">
    <property type="entry name" value="S-adenosylmethionine synthetase, C-terminal domain"/>
    <property type="match status" value="1"/>
</dbReference>
<dbReference type="RefSeq" id="WP_130274788.1">
    <property type="nucleotide sequence ID" value="NZ_SGXG01000001.1"/>
</dbReference>
<dbReference type="Proteomes" id="UP000292209">
    <property type="component" value="Unassembled WGS sequence"/>
</dbReference>
<protein>
    <submittedName>
        <fullName evidence="2">S-adenosylmethionine synthetase</fullName>
    </submittedName>
</protein>
<evidence type="ECO:0000256" key="1">
    <source>
        <dbReference type="ARBA" id="ARBA00006892"/>
    </source>
</evidence>
<dbReference type="OrthoDB" id="9770738at2"/>
<dbReference type="NCBIfam" id="NF003366">
    <property type="entry name" value="PRK04439.1-5"/>
    <property type="match status" value="1"/>
</dbReference>
<dbReference type="InterPro" id="IPR042543">
    <property type="entry name" value="AdoMet_synthase_2"/>
</dbReference>
<dbReference type="InterPro" id="IPR042544">
    <property type="entry name" value="AdoMet_synthase_3"/>
</dbReference>
<evidence type="ECO:0000313" key="3">
    <source>
        <dbReference type="Proteomes" id="UP000292209"/>
    </source>
</evidence>
<evidence type="ECO:0000313" key="2">
    <source>
        <dbReference type="EMBL" id="RZS95734.1"/>
    </source>
</evidence>
<organism evidence="2 3">
    <name type="scientific">Cecembia calidifontis</name>
    <dbReference type="NCBI Taxonomy" id="1187080"/>
    <lineage>
        <taxon>Bacteria</taxon>
        <taxon>Pseudomonadati</taxon>
        <taxon>Bacteroidota</taxon>
        <taxon>Cytophagia</taxon>
        <taxon>Cytophagales</taxon>
        <taxon>Cyclobacteriaceae</taxon>
        <taxon>Cecembia</taxon>
    </lineage>
</organism>
<dbReference type="InterPro" id="IPR027790">
    <property type="entry name" value="AdoMet_synthase_2_family"/>
</dbReference>
<proteinExistence type="inferred from homology"/>
<comment type="caution">
    <text evidence="2">The sequence shown here is derived from an EMBL/GenBank/DDBJ whole genome shotgun (WGS) entry which is preliminary data.</text>
</comment>
<name>A0A4Q7P6U7_9BACT</name>
<accession>A0A4Q7P6U7</accession>
<comment type="similarity">
    <text evidence="1">Belongs to the AdoMet synthetase 2 family.</text>
</comment>
<gene>
    <name evidence="2" type="ORF">BC751_1274</name>
</gene>
<sequence length="390" mass="43381">MALSNTNIFVQEIQGISKRDFEIVEKKGKGHPDSICDEIAEAVSRALCRYYFEHFGSILHHNVDKALLVGGLSKPTYGGGKVIFPIELYIAGRATSQAFGKSIPVDELAIATAKDWLKSNLRILDIEKDVRIIPKIRTGSQDLIELFQRFGKGEIPLANDTSFGVGYYPLSILEKKVLEIDHLLHHPKTLMRFPCIGEDTKVMGVSMDRDMNFTLAIAILDRSISNLKEYIAQVEEIKAFVAAHMDLEPSRIFINTADDYDKESIYLTVTGCSAENGDDGQVGRGNRANGLITPYRPMSLEAIAGKNPVSHVGKIYNLWARELSKEICNLGFAEEAEVFIVSQIGKPITEPILLEVRTKNAGASSDEIRSFARAKLQEMPLNWNKIILPD</sequence>
<dbReference type="AlphaFoldDB" id="A0A4Q7P6U7"/>
<dbReference type="PANTHER" id="PTHR36697">
    <property type="entry name" value="S-ADENOSYLMETHIONINE SYNTHASE"/>
    <property type="match status" value="1"/>
</dbReference>